<organism evidence="1 2">
    <name type="scientific">Paenibacillus albiflavus</name>
    <dbReference type="NCBI Taxonomy" id="2545760"/>
    <lineage>
        <taxon>Bacteria</taxon>
        <taxon>Bacillati</taxon>
        <taxon>Bacillota</taxon>
        <taxon>Bacilli</taxon>
        <taxon>Bacillales</taxon>
        <taxon>Paenibacillaceae</taxon>
        <taxon>Paenibacillus</taxon>
    </lineage>
</organism>
<dbReference type="Proteomes" id="UP000295418">
    <property type="component" value="Unassembled WGS sequence"/>
</dbReference>
<keyword evidence="2" id="KW-1185">Reference proteome</keyword>
<accession>A0A4R4E0Z6</accession>
<protein>
    <submittedName>
        <fullName evidence="1">Uncharacterized protein</fullName>
    </submittedName>
</protein>
<dbReference type="SUPFAM" id="SSF69279">
    <property type="entry name" value="Phage tail proteins"/>
    <property type="match status" value="1"/>
</dbReference>
<reference evidence="1 2" key="1">
    <citation type="submission" date="2019-03" db="EMBL/GenBank/DDBJ databases">
        <authorList>
            <person name="Kim M.K.M."/>
        </authorList>
    </citation>
    <scope>NUCLEOTIDE SEQUENCE [LARGE SCALE GENOMIC DNA]</scope>
    <source>
        <strain evidence="1 2">18JY21-1</strain>
    </source>
</reference>
<comment type="caution">
    <text evidence="1">The sequence shown here is derived from an EMBL/GenBank/DDBJ whole genome shotgun (WGS) entry which is preliminary data.</text>
</comment>
<dbReference type="RefSeq" id="WP_132420185.1">
    <property type="nucleotide sequence ID" value="NZ_SKFG01000035.1"/>
</dbReference>
<sequence length="309" mass="35082">MNIIYNGVDITPSIHPISAKTTDNSGERPDSLSLTFSDTEGLWSKWKPAKNDKLQIKENGFDTGVMFVDQISQNAGKFGIMALSIPQPCKSARTQAWEHVRFLEIVTQIAARYGFIVQTYNVTNHLYERVDQVEESDFSFLSFRCMLEGYALKINNQSLVIYGEPEEEKKPVDPNLSVIHLRDINGEFKFVDKSTDIFEKCVVRSKTRSGYLEGEFKDTNISGPTHKRNLYASNQAEANRWAKGILRSFNKRMVTGVLPINLNTNYAAGIPVSVVDVGLFDGKHFIDRLTHDFINNRTEIMLRKPLEGY</sequence>
<name>A0A4R4E0Z6_9BACL</name>
<gene>
    <name evidence="1" type="ORF">E0485_21820</name>
</gene>
<evidence type="ECO:0000313" key="2">
    <source>
        <dbReference type="Proteomes" id="UP000295418"/>
    </source>
</evidence>
<dbReference type="EMBL" id="SKFG01000035">
    <property type="protein sequence ID" value="TCZ73059.1"/>
    <property type="molecule type" value="Genomic_DNA"/>
</dbReference>
<evidence type="ECO:0000313" key="1">
    <source>
        <dbReference type="EMBL" id="TCZ73059.1"/>
    </source>
</evidence>
<dbReference type="AlphaFoldDB" id="A0A4R4E0Z6"/>
<dbReference type="OrthoDB" id="9815473at2"/>
<proteinExistence type="predicted"/>